<dbReference type="Gene3D" id="3.30.700.20">
    <property type="entry name" value="Hypothetical protein ph0010, domain 1"/>
    <property type="match status" value="1"/>
</dbReference>
<keyword evidence="3" id="KW-1185">Reference proteome</keyword>
<dbReference type="Pfam" id="PF01871">
    <property type="entry name" value="AMMECR1"/>
    <property type="match status" value="1"/>
</dbReference>
<dbReference type="SUPFAM" id="SSF53213">
    <property type="entry name" value="LigB-like"/>
    <property type="match status" value="1"/>
</dbReference>
<dbReference type="InterPro" id="IPR036071">
    <property type="entry name" value="AMMECR1_dom_sf"/>
</dbReference>
<comment type="caution">
    <text evidence="2">The sequence shown here is derived from an EMBL/GenBank/DDBJ whole genome shotgun (WGS) entry which is preliminary data.</text>
</comment>
<dbReference type="SUPFAM" id="SSF143447">
    <property type="entry name" value="AMMECR1-like"/>
    <property type="match status" value="1"/>
</dbReference>
<dbReference type="EMBL" id="JANFXK010000001">
    <property type="protein sequence ID" value="MCQ4635393.1"/>
    <property type="molecule type" value="Genomic_DNA"/>
</dbReference>
<dbReference type="Pfam" id="PF02900">
    <property type="entry name" value="LigB"/>
    <property type="match status" value="1"/>
</dbReference>
<feature type="domain" description="AMMECR1" evidence="1">
    <location>
        <begin position="291"/>
        <end position="461"/>
    </location>
</feature>
<dbReference type="Proteomes" id="UP001524502">
    <property type="component" value="Unassembled WGS sequence"/>
</dbReference>
<dbReference type="CDD" id="cd07951">
    <property type="entry name" value="ED_3B_N_AMMECR1"/>
    <property type="match status" value="1"/>
</dbReference>
<dbReference type="RefSeq" id="WP_256130585.1">
    <property type="nucleotide sequence ID" value="NZ_JANFXK010000001.1"/>
</dbReference>
<organism evidence="2 3">
    <name type="scientific">Anaerovorax odorimutans</name>
    <dbReference type="NCBI Taxonomy" id="109327"/>
    <lineage>
        <taxon>Bacteria</taxon>
        <taxon>Bacillati</taxon>
        <taxon>Bacillota</taxon>
        <taxon>Clostridia</taxon>
        <taxon>Peptostreptococcales</taxon>
        <taxon>Anaerovoracaceae</taxon>
        <taxon>Anaerovorax</taxon>
    </lineage>
</organism>
<dbReference type="InterPro" id="IPR023473">
    <property type="entry name" value="AMMECR1"/>
</dbReference>
<dbReference type="PANTHER" id="PTHR13016">
    <property type="entry name" value="AMMECR1 HOMOLOG"/>
    <property type="match status" value="1"/>
</dbReference>
<dbReference type="InterPro" id="IPR027485">
    <property type="entry name" value="AMMECR1_N"/>
</dbReference>
<dbReference type="InterPro" id="IPR004183">
    <property type="entry name" value="Xdiol_dOase_suB"/>
</dbReference>
<reference evidence="2 3" key="1">
    <citation type="submission" date="2022-06" db="EMBL/GenBank/DDBJ databases">
        <title>Isolation of gut microbiota from human fecal samples.</title>
        <authorList>
            <person name="Pamer E.G."/>
            <person name="Barat B."/>
            <person name="Waligurski E."/>
            <person name="Medina S."/>
            <person name="Paddock L."/>
            <person name="Mostad J."/>
        </authorList>
    </citation>
    <scope>NUCLEOTIDE SEQUENCE [LARGE SCALE GENOMIC DNA]</scope>
    <source>
        <strain evidence="2 3">SL.3.17</strain>
    </source>
</reference>
<dbReference type="NCBIfam" id="TIGR04335">
    <property type="entry name" value="AmmeMemoSam_A"/>
    <property type="match status" value="1"/>
</dbReference>
<dbReference type="Gene3D" id="3.40.830.10">
    <property type="entry name" value="LigB-like"/>
    <property type="match status" value="1"/>
</dbReference>
<dbReference type="InterPro" id="IPR027623">
    <property type="entry name" value="AmmeMemoSam_A"/>
</dbReference>
<sequence>MYITGAFMVPHPPLIVPEIGKGQESSISDTTLAYKAVAQQIALLEPETIVIISPHATMYADYFHISPGQQAHGDFGQFRAKQVAFDAVYDTELVKEISAVCRDRHLMAGPLGEQDASLDHGTMVPLYFIDQVYRGYKLVRVGLSGLPLTDHYALGQAIREAAQRMRRRTVIVASGDLSHCLKEEGPYGYKEEGPVYDKHIMDVMGSGNFFRLFEFTDDFRRNASECGHGAFTIMAGTLDRTEIEAQRLSYQDTFGVGYGICAYRVIGEDSERNFKEQYEEKERRRLKERKAAEDIYVRLARESLETYVTTGEMLSMPENLPDELTGRRAGAFVSLEKDGRLRGCIGTIGPVRENLAAEILENAVSAGTRDPRFSPVGQEELTKLEYSVDVLGEPERIASEDELDTEKYGVIVTKGSKRGLLLPNLEGINTPQEQIAIARQKAGIGPDEPVSLERFEVVRHK</sequence>
<dbReference type="InterPro" id="IPR002733">
    <property type="entry name" value="AMMECR1_domain"/>
</dbReference>
<evidence type="ECO:0000259" key="1">
    <source>
        <dbReference type="PROSITE" id="PS51112"/>
    </source>
</evidence>
<evidence type="ECO:0000313" key="3">
    <source>
        <dbReference type="Proteomes" id="UP001524502"/>
    </source>
</evidence>
<dbReference type="NCBIfam" id="TIGR04336">
    <property type="entry name" value="AmmeMemoSam_B"/>
    <property type="match status" value="1"/>
</dbReference>
<dbReference type="PANTHER" id="PTHR13016:SF0">
    <property type="entry name" value="AMME SYNDROME CANDIDATE GENE 1 PROTEIN"/>
    <property type="match status" value="1"/>
</dbReference>
<dbReference type="PROSITE" id="PS51112">
    <property type="entry name" value="AMMECR1"/>
    <property type="match status" value="1"/>
</dbReference>
<protein>
    <submittedName>
        <fullName evidence="2">AmmeMemoRadiSam system protein A</fullName>
    </submittedName>
</protein>
<name>A0ABT1RJN4_9FIRM</name>
<accession>A0ABT1RJN4</accession>
<evidence type="ECO:0000313" key="2">
    <source>
        <dbReference type="EMBL" id="MCQ4635393.1"/>
    </source>
</evidence>
<proteinExistence type="predicted"/>
<gene>
    <name evidence="2" type="primary">amrA</name>
    <name evidence="2" type="ORF">NE619_01510</name>
</gene>